<dbReference type="GO" id="GO:0016491">
    <property type="term" value="F:oxidoreductase activity"/>
    <property type="evidence" value="ECO:0007669"/>
    <property type="project" value="InterPro"/>
</dbReference>
<dbReference type="InterPro" id="IPR013785">
    <property type="entry name" value="Aldolase_TIM"/>
</dbReference>
<keyword evidence="4" id="KW-0408">Iron</keyword>
<keyword evidence="5" id="KW-0411">Iron-sulfur</keyword>
<evidence type="ECO:0000256" key="4">
    <source>
        <dbReference type="ARBA" id="ARBA00023004"/>
    </source>
</evidence>
<dbReference type="SFLD" id="SFLDG01386">
    <property type="entry name" value="main_SPASM_domain-containing"/>
    <property type="match status" value="1"/>
</dbReference>
<dbReference type="PANTHER" id="PTHR43273:SF3">
    <property type="entry name" value="ANAEROBIC SULFATASE-MATURATING ENZYME HOMOLOG ASLB-RELATED"/>
    <property type="match status" value="1"/>
</dbReference>
<gene>
    <name evidence="8" type="ORF">NO1_0672</name>
</gene>
<comment type="caution">
    <text evidence="8">The sequence shown here is derived from an EMBL/GenBank/DDBJ whole genome shotgun (WGS) entry which is preliminary data.</text>
</comment>
<dbReference type="InterPro" id="IPR023885">
    <property type="entry name" value="4Fe4S-binding_SPASM_dom"/>
</dbReference>
<dbReference type="CDD" id="cd01335">
    <property type="entry name" value="Radical_SAM"/>
    <property type="match status" value="1"/>
</dbReference>
<comment type="cofactor">
    <cofactor evidence="1">
        <name>[4Fe-4S] cluster</name>
        <dbReference type="ChEBI" id="CHEBI:49883"/>
    </cofactor>
</comment>
<proteinExistence type="inferred from homology"/>
<evidence type="ECO:0000256" key="1">
    <source>
        <dbReference type="ARBA" id="ARBA00001966"/>
    </source>
</evidence>
<evidence type="ECO:0000313" key="8">
    <source>
        <dbReference type="EMBL" id="GBR73260.1"/>
    </source>
</evidence>
<dbReference type="SUPFAM" id="SSF102114">
    <property type="entry name" value="Radical SAM enzymes"/>
    <property type="match status" value="1"/>
</dbReference>
<keyword evidence="3" id="KW-0479">Metal-binding</keyword>
<organism evidence="8 9">
    <name type="scientific">Termititenax aidoneus</name>
    <dbReference type="NCBI Taxonomy" id="2218524"/>
    <lineage>
        <taxon>Bacteria</taxon>
        <taxon>Bacillati</taxon>
        <taxon>Candidatus Margulisiibacteriota</taxon>
        <taxon>Candidatus Termititenacia</taxon>
        <taxon>Candidatus Termititenacales</taxon>
        <taxon>Candidatus Termititenacaceae</taxon>
        <taxon>Candidatus Termititenax</taxon>
    </lineage>
</organism>
<dbReference type="Pfam" id="PF04055">
    <property type="entry name" value="Radical_SAM"/>
    <property type="match status" value="1"/>
</dbReference>
<dbReference type="EMBL" id="BGZN01000008">
    <property type="protein sequence ID" value="GBR73260.1"/>
    <property type="molecule type" value="Genomic_DNA"/>
</dbReference>
<protein>
    <submittedName>
        <fullName evidence="8">Radical SAM/SPASM domain-containing protein</fullName>
    </submittedName>
</protein>
<evidence type="ECO:0000256" key="3">
    <source>
        <dbReference type="ARBA" id="ARBA00022723"/>
    </source>
</evidence>
<sequence>MTDRGRVKERLLPAAYRLNTYEVFMTWDCNLRCVYCYECVAGKDTAERREEKKGAMTSEKITEVVNFIAETHDKNAKELRIIFWGGEPFLAFEQIKEMIAKIEQAQADGRIEKEVSYTTTSNLTVLTLEQMQYLQTKRFSILVSFDGLEKTTDQNRGKGTFAKVIKNMALLHGLRIPFSIRMTVSLEQIDSLGRNLEFVNDLGHKFWWSLDSTKKTLAQDDIEKILNILLWFHQSYPNNFAETLSRHLRKRDKNFCIDPYRQITIDPAGDLRVCSRVDYVIGNIREGVTKYSEIRDWPFYSGKPLKICADCLVYDKCKGGCLGEHFEKNKNLSADYKLNTAQCQEILMMHLLNENLILKQQYASLKKEEEKELCHIPTI</sequence>
<dbReference type="InterPro" id="IPR058240">
    <property type="entry name" value="rSAM_sf"/>
</dbReference>
<reference evidence="8 9" key="1">
    <citation type="journal article" date="2019" name="ISME J.">
        <title>Genome analyses of uncultured TG2/ZB3 bacteria in 'Margulisbacteria' specifically attached to ectosymbiotic spirochetes of protists in the termite gut.</title>
        <authorList>
            <person name="Utami Y.D."/>
            <person name="Kuwahara H."/>
            <person name="Igai K."/>
            <person name="Murakami T."/>
            <person name="Sugaya K."/>
            <person name="Morikawa T."/>
            <person name="Nagura Y."/>
            <person name="Yuki M."/>
            <person name="Deevong P."/>
            <person name="Inoue T."/>
            <person name="Kihara K."/>
            <person name="Lo N."/>
            <person name="Yamada A."/>
            <person name="Ohkuma M."/>
            <person name="Hongoh Y."/>
        </authorList>
    </citation>
    <scope>NUCLEOTIDE SEQUENCE [LARGE SCALE GENOMIC DNA]</scope>
    <source>
        <strain evidence="8">NkOx7-01</strain>
    </source>
</reference>
<dbReference type="Gene3D" id="3.20.20.70">
    <property type="entry name" value="Aldolase class I"/>
    <property type="match status" value="1"/>
</dbReference>
<dbReference type="SFLD" id="SFLDS00029">
    <property type="entry name" value="Radical_SAM"/>
    <property type="match status" value="1"/>
</dbReference>
<dbReference type="InterPro" id="IPR007197">
    <property type="entry name" value="rSAM"/>
</dbReference>
<evidence type="ECO:0000256" key="6">
    <source>
        <dbReference type="ARBA" id="ARBA00023601"/>
    </source>
</evidence>
<comment type="similarity">
    <text evidence="6">Belongs to the radical SAM superfamily. Anaerobic sulfatase-maturating enzyme family.</text>
</comment>
<feature type="domain" description="Radical SAM core" evidence="7">
    <location>
        <begin position="28"/>
        <end position="186"/>
    </location>
</feature>
<dbReference type="SFLD" id="SFLDG01384">
    <property type="entry name" value="thioether_bond_formation_requi"/>
    <property type="match status" value="1"/>
</dbReference>
<keyword evidence="2" id="KW-0949">S-adenosyl-L-methionine</keyword>
<evidence type="ECO:0000256" key="2">
    <source>
        <dbReference type="ARBA" id="ARBA00022691"/>
    </source>
</evidence>
<accession>A0A388TAF3</accession>
<dbReference type="GO" id="GO:0046872">
    <property type="term" value="F:metal ion binding"/>
    <property type="evidence" value="ECO:0007669"/>
    <property type="project" value="UniProtKB-KW"/>
</dbReference>
<evidence type="ECO:0000259" key="7">
    <source>
        <dbReference type="Pfam" id="PF04055"/>
    </source>
</evidence>
<evidence type="ECO:0000256" key="5">
    <source>
        <dbReference type="ARBA" id="ARBA00023014"/>
    </source>
</evidence>
<keyword evidence="9" id="KW-1185">Reference proteome</keyword>
<evidence type="ECO:0000313" key="9">
    <source>
        <dbReference type="Proteomes" id="UP000269352"/>
    </source>
</evidence>
<dbReference type="SFLD" id="SFLDG01067">
    <property type="entry name" value="SPASM/twitch_domain_containing"/>
    <property type="match status" value="1"/>
</dbReference>
<dbReference type="GO" id="GO:0051536">
    <property type="term" value="F:iron-sulfur cluster binding"/>
    <property type="evidence" value="ECO:0007669"/>
    <property type="project" value="UniProtKB-KW"/>
</dbReference>
<dbReference type="InterPro" id="IPR023867">
    <property type="entry name" value="Sulphatase_maturase_rSAM"/>
</dbReference>
<dbReference type="Proteomes" id="UP000269352">
    <property type="component" value="Unassembled WGS sequence"/>
</dbReference>
<dbReference type="PANTHER" id="PTHR43273">
    <property type="entry name" value="ANAEROBIC SULFATASE-MATURATING ENZYME HOMOLOG ASLB-RELATED"/>
    <property type="match status" value="1"/>
</dbReference>
<dbReference type="NCBIfam" id="TIGR04085">
    <property type="entry name" value="rSAM_more_4Fe4S"/>
    <property type="match status" value="1"/>
</dbReference>
<name>A0A388TAF3_TERA1</name>
<dbReference type="AlphaFoldDB" id="A0A388TAF3"/>